<feature type="domain" description="Aminoacyl-transfer RNA synthetases class-II family profile" evidence="11">
    <location>
        <begin position="38"/>
        <end position="335"/>
    </location>
</feature>
<dbReference type="Pfam" id="PF03129">
    <property type="entry name" value="HGTP_anticodon"/>
    <property type="match status" value="1"/>
</dbReference>
<dbReference type="CDD" id="cd00861">
    <property type="entry name" value="ProRS_anticodon_short"/>
    <property type="match status" value="1"/>
</dbReference>
<dbReference type="CDD" id="cd00779">
    <property type="entry name" value="ProRS_core_prok"/>
    <property type="match status" value="1"/>
</dbReference>
<gene>
    <name evidence="10" type="primary">proS</name>
    <name evidence="12" type="ORF">RQX22_00945</name>
</gene>
<dbReference type="Gene3D" id="3.40.50.800">
    <property type="entry name" value="Anticodon-binding domain"/>
    <property type="match status" value="1"/>
</dbReference>
<evidence type="ECO:0000256" key="3">
    <source>
        <dbReference type="ARBA" id="ARBA00022490"/>
    </source>
</evidence>
<name>A0ABU3Q283_9SPHN</name>
<evidence type="ECO:0000256" key="9">
    <source>
        <dbReference type="ARBA" id="ARBA00047671"/>
    </source>
</evidence>
<dbReference type="Proteomes" id="UP001259572">
    <property type="component" value="Unassembled WGS sequence"/>
</dbReference>
<evidence type="ECO:0000256" key="2">
    <source>
        <dbReference type="ARBA" id="ARBA00011738"/>
    </source>
</evidence>
<dbReference type="GO" id="GO:0004827">
    <property type="term" value="F:proline-tRNA ligase activity"/>
    <property type="evidence" value="ECO:0007669"/>
    <property type="project" value="UniProtKB-EC"/>
</dbReference>
<keyword evidence="6 10" id="KW-0067">ATP-binding</keyword>
<dbReference type="SUPFAM" id="SSF55681">
    <property type="entry name" value="Class II aaRS and biotin synthetases"/>
    <property type="match status" value="1"/>
</dbReference>
<dbReference type="InterPro" id="IPR050062">
    <property type="entry name" value="Pro-tRNA_synthetase"/>
</dbReference>
<dbReference type="InterPro" id="IPR023716">
    <property type="entry name" value="Prolyl-tRNA_ligase_IIa_type2"/>
</dbReference>
<dbReference type="HAMAP" id="MF_01570">
    <property type="entry name" value="Pro_tRNA_synth_type2"/>
    <property type="match status" value="1"/>
</dbReference>
<comment type="function">
    <text evidence="10">Catalyzes the attachment of proline to tRNA(Pro) in a two-step reaction: proline is first activated by ATP to form Pro-AMP and then transferred to the acceptor end of tRNA(Pro).</text>
</comment>
<keyword evidence="4 10" id="KW-0436">Ligase</keyword>
<organism evidence="12 13">
    <name type="scientific">Sphingosinicella rhizophila</name>
    <dbReference type="NCBI Taxonomy" id="3050082"/>
    <lineage>
        <taxon>Bacteria</taxon>
        <taxon>Pseudomonadati</taxon>
        <taxon>Pseudomonadota</taxon>
        <taxon>Alphaproteobacteria</taxon>
        <taxon>Sphingomonadales</taxon>
        <taxon>Sphingosinicellaceae</taxon>
        <taxon>Sphingosinicella</taxon>
    </lineage>
</organism>
<comment type="catalytic activity">
    <reaction evidence="9 10">
        <text>tRNA(Pro) + L-proline + ATP = L-prolyl-tRNA(Pro) + AMP + diphosphate</text>
        <dbReference type="Rhea" id="RHEA:14305"/>
        <dbReference type="Rhea" id="RHEA-COMP:9700"/>
        <dbReference type="Rhea" id="RHEA-COMP:9702"/>
        <dbReference type="ChEBI" id="CHEBI:30616"/>
        <dbReference type="ChEBI" id="CHEBI:33019"/>
        <dbReference type="ChEBI" id="CHEBI:60039"/>
        <dbReference type="ChEBI" id="CHEBI:78442"/>
        <dbReference type="ChEBI" id="CHEBI:78532"/>
        <dbReference type="ChEBI" id="CHEBI:456215"/>
        <dbReference type="EC" id="6.1.1.15"/>
    </reaction>
</comment>
<dbReference type="InterPro" id="IPR002314">
    <property type="entry name" value="aa-tRNA-synt_IIb"/>
</dbReference>
<evidence type="ECO:0000259" key="11">
    <source>
        <dbReference type="PROSITE" id="PS50862"/>
    </source>
</evidence>
<keyword evidence="13" id="KW-1185">Reference proteome</keyword>
<reference evidence="12 13" key="1">
    <citation type="submission" date="2023-05" db="EMBL/GenBank/DDBJ databases">
        <authorList>
            <person name="Guo Y."/>
        </authorList>
    </citation>
    <scope>NUCLEOTIDE SEQUENCE [LARGE SCALE GENOMIC DNA]</scope>
    <source>
        <strain evidence="12 13">GR2756</strain>
    </source>
</reference>
<dbReference type="InterPro" id="IPR033730">
    <property type="entry name" value="ProRS_core_prok"/>
</dbReference>
<dbReference type="NCBIfam" id="TIGR00409">
    <property type="entry name" value="proS_fam_II"/>
    <property type="match status" value="1"/>
</dbReference>
<proteinExistence type="inferred from homology"/>
<dbReference type="PANTHER" id="PTHR42753">
    <property type="entry name" value="MITOCHONDRIAL RIBOSOME PROTEIN L39/PROLYL-TRNA LIGASE FAMILY MEMBER"/>
    <property type="match status" value="1"/>
</dbReference>
<dbReference type="PANTHER" id="PTHR42753:SF2">
    <property type="entry name" value="PROLINE--TRNA LIGASE"/>
    <property type="match status" value="1"/>
</dbReference>
<comment type="caution">
    <text evidence="12">The sequence shown here is derived from an EMBL/GenBank/DDBJ whole genome shotgun (WGS) entry which is preliminary data.</text>
</comment>
<dbReference type="RefSeq" id="WP_315722810.1">
    <property type="nucleotide sequence ID" value="NZ_JAVUPU010000001.1"/>
</dbReference>
<dbReference type="Pfam" id="PF00587">
    <property type="entry name" value="tRNA-synt_2b"/>
    <property type="match status" value="1"/>
</dbReference>
<dbReference type="NCBIfam" id="NF008979">
    <property type="entry name" value="PRK12325.1"/>
    <property type="match status" value="1"/>
</dbReference>
<comment type="similarity">
    <text evidence="10">Belongs to the class-II aminoacyl-tRNA synthetase family. ProS type 2 subfamily.</text>
</comment>
<dbReference type="EMBL" id="JAVUPU010000001">
    <property type="protein sequence ID" value="MDT9597517.1"/>
    <property type="molecule type" value="Genomic_DNA"/>
</dbReference>
<dbReference type="SUPFAM" id="SSF52954">
    <property type="entry name" value="Class II aaRS ABD-related"/>
    <property type="match status" value="1"/>
</dbReference>
<keyword evidence="7 10" id="KW-0648">Protein biosynthesis</keyword>
<evidence type="ECO:0000256" key="1">
    <source>
        <dbReference type="ARBA" id="ARBA00004496"/>
    </source>
</evidence>
<evidence type="ECO:0000313" key="13">
    <source>
        <dbReference type="Proteomes" id="UP001259572"/>
    </source>
</evidence>
<dbReference type="PRINTS" id="PR01046">
    <property type="entry name" value="TRNASYNTHPRO"/>
</dbReference>
<evidence type="ECO:0000256" key="10">
    <source>
        <dbReference type="HAMAP-Rule" id="MF_01570"/>
    </source>
</evidence>
<dbReference type="InterPro" id="IPR004154">
    <property type="entry name" value="Anticodon-bd"/>
</dbReference>
<dbReference type="InterPro" id="IPR006195">
    <property type="entry name" value="aa-tRNA-synth_II"/>
</dbReference>
<sequence>MRLSRYFLPVTKETPADAQIVSHKLMLRAGLVRQTAAGIYAWLPLGLRVLKKIEQIVREEQDKAGAVELLMPTIQSADLWRQSGRYDAYGPEMLRLVDRHEREMLYGPTNEEMITTIFRDATKSYRDLPRTLYHIQWKFRDEVRPRFGVMRGREFLMKDAYSFDLDEEGLKQSYEAMFVAYLRTFARLGLQAVPVRAPTGPIGGDLSHEFHILAETGESQLFYDAAIDDVTREELLAADASTIARLTRLYAMEAEEHEKVAECPVPAERLRSRRGIEVGHIFAFGTKYSASMGFSIQTADGGQVHPQMGSYGIGVSRLMGAIIEASHDDNGIVWPDSVAPFQVGLINMRADDAACSAAADNIYKQLETAGVETLYDDRDERGGAKFATMDVIGLPWQLVIGPKGLEKGVVELKRRASGEREELSLETALARLTAR</sequence>
<accession>A0ABU3Q283</accession>
<evidence type="ECO:0000256" key="5">
    <source>
        <dbReference type="ARBA" id="ARBA00022741"/>
    </source>
</evidence>
<dbReference type="InterPro" id="IPR002316">
    <property type="entry name" value="Pro-tRNA-ligase_IIa"/>
</dbReference>
<keyword evidence="5 10" id="KW-0547">Nucleotide-binding</keyword>
<evidence type="ECO:0000256" key="7">
    <source>
        <dbReference type="ARBA" id="ARBA00022917"/>
    </source>
</evidence>
<dbReference type="InterPro" id="IPR044140">
    <property type="entry name" value="ProRS_anticodon_short"/>
</dbReference>
<dbReference type="PROSITE" id="PS50862">
    <property type="entry name" value="AA_TRNA_LIGASE_II"/>
    <property type="match status" value="1"/>
</dbReference>
<dbReference type="EC" id="6.1.1.15" evidence="10"/>
<protein>
    <recommendedName>
        <fullName evidence="10">Proline--tRNA ligase</fullName>
        <ecNumber evidence="10">6.1.1.15</ecNumber>
    </recommendedName>
    <alternativeName>
        <fullName evidence="10">Prolyl-tRNA synthetase</fullName>
        <shortName evidence="10">ProRS</shortName>
    </alternativeName>
</protein>
<evidence type="ECO:0000256" key="6">
    <source>
        <dbReference type="ARBA" id="ARBA00022840"/>
    </source>
</evidence>
<dbReference type="InterPro" id="IPR045864">
    <property type="entry name" value="aa-tRNA-synth_II/BPL/LPL"/>
</dbReference>
<evidence type="ECO:0000256" key="4">
    <source>
        <dbReference type="ARBA" id="ARBA00022598"/>
    </source>
</evidence>
<evidence type="ECO:0000313" key="12">
    <source>
        <dbReference type="EMBL" id="MDT9597517.1"/>
    </source>
</evidence>
<dbReference type="Gene3D" id="3.30.930.10">
    <property type="entry name" value="Bira Bifunctional Protein, Domain 2"/>
    <property type="match status" value="1"/>
</dbReference>
<comment type="subunit">
    <text evidence="2 10">Homodimer.</text>
</comment>
<comment type="subcellular location">
    <subcellularLocation>
        <location evidence="1 10">Cytoplasm</location>
    </subcellularLocation>
</comment>
<keyword evidence="3 10" id="KW-0963">Cytoplasm</keyword>
<keyword evidence="8 10" id="KW-0030">Aminoacyl-tRNA synthetase</keyword>
<dbReference type="InterPro" id="IPR036621">
    <property type="entry name" value="Anticodon-bd_dom_sf"/>
</dbReference>
<dbReference type="InterPro" id="IPR004500">
    <property type="entry name" value="Pro-tRNA-synth_IIa_bac-type"/>
</dbReference>
<evidence type="ECO:0000256" key="8">
    <source>
        <dbReference type="ARBA" id="ARBA00023146"/>
    </source>
</evidence>